<gene>
    <name evidence="2" type="ORF">CLH62_15820</name>
</gene>
<sequence>MKTAVGLSVFLMAFSLISGAQEIDYKKRNTHIFCSSHLAVISESLDEKGDEYQALAFLSKMHRDEGRKLGATQKHFEDVAGYLKKVRSNNKQKWDRLSSRSKKVCLPNS</sequence>
<keyword evidence="1" id="KW-0732">Signal</keyword>
<protein>
    <submittedName>
        <fullName evidence="2">Uncharacterized protein</fullName>
    </submittedName>
</protein>
<dbReference type="Proteomes" id="UP000229044">
    <property type="component" value="Unassembled WGS sequence"/>
</dbReference>
<keyword evidence="3" id="KW-1185">Reference proteome</keyword>
<comment type="caution">
    <text evidence="2">The sequence shown here is derived from an EMBL/GenBank/DDBJ whole genome shotgun (WGS) entry which is preliminary data.</text>
</comment>
<organism evidence="2 3">
    <name type="scientific">Marinobacter guineae</name>
    <dbReference type="NCBI Taxonomy" id="432303"/>
    <lineage>
        <taxon>Bacteria</taxon>
        <taxon>Pseudomonadati</taxon>
        <taxon>Pseudomonadota</taxon>
        <taxon>Gammaproteobacteria</taxon>
        <taxon>Pseudomonadales</taxon>
        <taxon>Marinobacteraceae</taxon>
        <taxon>Marinobacter</taxon>
    </lineage>
</organism>
<evidence type="ECO:0000313" key="3">
    <source>
        <dbReference type="Proteomes" id="UP000229044"/>
    </source>
</evidence>
<evidence type="ECO:0000256" key="1">
    <source>
        <dbReference type="SAM" id="SignalP"/>
    </source>
</evidence>
<dbReference type="AlphaFoldDB" id="A0A2G1VC94"/>
<feature type="signal peptide" evidence="1">
    <location>
        <begin position="1"/>
        <end position="20"/>
    </location>
</feature>
<evidence type="ECO:0000313" key="2">
    <source>
        <dbReference type="EMBL" id="PHQ24375.1"/>
    </source>
</evidence>
<reference evidence="2 3" key="1">
    <citation type="submission" date="2017-09" db="EMBL/GenBank/DDBJ databases">
        <title>The draft genome sequences of Marinobacter guineae M3B.</title>
        <authorList>
            <person name="Cao J."/>
        </authorList>
    </citation>
    <scope>NUCLEOTIDE SEQUENCE [LARGE SCALE GENOMIC DNA]</scope>
    <source>
        <strain evidence="2 3">M3B</strain>
    </source>
</reference>
<proteinExistence type="predicted"/>
<dbReference type="RefSeq" id="WP_099619151.1">
    <property type="nucleotide sequence ID" value="NZ_KZ319341.1"/>
</dbReference>
<dbReference type="EMBL" id="NTFI01000005">
    <property type="protein sequence ID" value="PHQ24375.1"/>
    <property type="molecule type" value="Genomic_DNA"/>
</dbReference>
<accession>A0A2G1VC94</accession>
<name>A0A2G1VC94_9GAMM</name>
<feature type="chain" id="PRO_5013867999" evidence="1">
    <location>
        <begin position="21"/>
        <end position="109"/>
    </location>
</feature>
<dbReference type="OrthoDB" id="6368465at2"/>